<reference evidence="3" key="2">
    <citation type="submission" date="2015-01" db="EMBL/GenBank/DDBJ databases">
        <title>Evolutionary Origins and Diversification of the Mycorrhizal Mutualists.</title>
        <authorList>
            <consortium name="DOE Joint Genome Institute"/>
            <consortium name="Mycorrhizal Genomics Consortium"/>
            <person name="Kohler A."/>
            <person name="Kuo A."/>
            <person name="Nagy L.G."/>
            <person name="Floudas D."/>
            <person name="Copeland A."/>
            <person name="Barry K.W."/>
            <person name="Cichocki N."/>
            <person name="Veneault-Fourrey C."/>
            <person name="LaButti K."/>
            <person name="Lindquist E.A."/>
            <person name="Lipzen A."/>
            <person name="Lundell T."/>
            <person name="Morin E."/>
            <person name="Murat C."/>
            <person name="Riley R."/>
            <person name="Ohm R."/>
            <person name="Sun H."/>
            <person name="Tunlid A."/>
            <person name="Henrissat B."/>
            <person name="Grigoriev I.V."/>
            <person name="Hibbett D.S."/>
            <person name="Martin F."/>
        </authorList>
    </citation>
    <scope>NUCLEOTIDE SEQUENCE [LARGE SCALE GENOMIC DNA]</scope>
    <source>
        <strain evidence="3">F 1598</strain>
    </source>
</reference>
<organism evidence="2 3">
    <name type="scientific">Piloderma croceum (strain F 1598)</name>
    <dbReference type="NCBI Taxonomy" id="765440"/>
    <lineage>
        <taxon>Eukaryota</taxon>
        <taxon>Fungi</taxon>
        <taxon>Dikarya</taxon>
        <taxon>Basidiomycota</taxon>
        <taxon>Agaricomycotina</taxon>
        <taxon>Agaricomycetes</taxon>
        <taxon>Agaricomycetidae</taxon>
        <taxon>Atheliales</taxon>
        <taxon>Atheliaceae</taxon>
        <taxon>Piloderma</taxon>
    </lineage>
</organism>
<feature type="region of interest" description="Disordered" evidence="1">
    <location>
        <begin position="25"/>
        <end position="50"/>
    </location>
</feature>
<protein>
    <submittedName>
        <fullName evidence="2">Uncharacterized protein</fullName>
    </submittedName>
</protein>
<dbReference type="Proteomes" id="UP000054166">
    <property type="component" value="Unassembled WGS sequence"/>
</dbReference>
<feature type="compositionally biased region" description="Basic and acidic residues" evidence="1">
    <location>
        <begin position="38"/>
        <end position="50"/>
    </location>
</feature>
<dbReference type="HOGENOM" id="CLU_2543393_0_0_1"/>
<dbReference type="InParanoid" id="A0A0C3FAC3"/>
<name>A0A0C3FAC3_PILCF</name>
<evidence type="ECO:0000313" key="3">
    <source>
        <dbReference type="Proteomes" id="UP000054166"/>
    </source>
</evidence>
<reference evidence="2 3" key="1">
    <citation type="submission" date="2014-04" db="EMBL/GenBank/DDBJ databases">
        <authorList>
            <consortium name="DOE Joint Genome Institute"/>
            <person name="Kuo A."/>
            <person name="Tarkka M."/>
            <person name="Buscot F."/>
            <person name="Kohler A."/>
            <person name="Nagy L.G."/>
            <person name="Floudas D."/>
            <person name="Copeland A."/>
            <person name="Barry K.W."/>
            <person name="Cichocki N."/>
            <person name="Veneault-Fourrey C."/>
            <person name="LaButti K."/>
            <person name="Lindquist E.A."/>
            <person name="Lipzen A."/>
            <person name="Lundell T."/>
            <person name="Morin E."/>
            <person name="Murat C."/>
            <person name="Sun H."/>
            <person name="Tunlid A."/>
            <person name="Henrissat B."/>
            <person name="Grigoriev I.V."/>
            <person name="Hibbett D.S."/>
            <person name="Martin F."/>
            <person name="Nordberg H.P."/>
            <person name="Cantor M.N."/>
            <person name="Hua S.X."/>
        </authorList>
    </citation>
    <scope>NUCLEOTIDE SEQUENCE [LARGE SCALE GENOMIC DNA]</scope>
    <source>
        <strain evidence="2 3">F 1598</strain>
    </source>
</reference>
<evidence type="ECO:0000313" key="2">
    <source>
        <dbReference type="EMBL" id="KIM76681.1"/>
    </source>
</evidence>
<keyword evidence="3" id="KW-1185">Reference proteome</keyword>
<dbReference type="EMBL" id="KN833032">
    <property type="protein sequence ID" value="KIM76681.1"/>
    <property type="molecule type" value="Genomic_DNA"/>
</dbReference>
<gene>
    <name evidence="2" type="ORF">PILCRDRAFT_826076</name>
</gene>
<evidence type="ECO:0000256" key="1">
    <source>
        <dbReference type="SAM" id="MobiDB-lite"/>
    </source>
</evidence>
<proteinExistence type="predicted"/>
<dbReference type="AlphaFoldDB" id="A0A0C3FAC3"/>
<accession>A0A0C3FAC3</accession>
<sequence length="83" mass="9470">MDFMNFKIVRILRQAEVAIQITRRSKGKNSYTSLTNARKAESPDECGHKNDDEIIQQNTRQARVLLGSKVDSDPDDRPCVDSF</sequence>